<evidence type="ECO:0000313" key="2">
    <source>
        <dbReference type="Proteomes" id="UP001589532"/>
    </source>
</evidence>
<dbReference type="Proteomes" id="UP001589532">
    <property type="component" value="Unassembled WGS sequence"/>
</dbReference>
<sequence length="163" mass="17866">MTARTTRFIWIPIAVVLAVATVAVSFEMLPTLQVERCKLFPEKRSSVAVPPLDAGPKQVVVAYLNAVAARDDDTVRALAAPSFLARHGGDGIGCSYRRLGLTWVGEPRADTSPYARQVFSVPTRYTVEMEEAGPESAGERRYDVLVGRNSPADRWRIIDYGNG</sequence>
<evidence type="ECO:0008006" key="3">
    <source>
        <dbReference type="Google" id="ProtNLM"/>
    </source>
</evidence>
<name>A0ABV5S3C5_9ACTN</name>
<proteinExistence type="predicted"/>
<keyword evidence="2" id="KW-1185">Reference proteome</keyword>
<dbReference type="EMBL" id="JBHMBW010000018">
    <property type="protein sequence ID" value="MFB9625583.1"/>
    <property type="molecule type" value="Genomic_DNA"/>
</dbReference>
<evidence type="ECO:0000313" key="1">
    <source>
        <dbReference type="EMBL" id="MFB9625583.1"/>
    </source>
</evidence>
<dbReference type="RefSeq" id="WP_344992198.1">
    <property type="nucleotide sequence ID" value="NZ_BAAAXV010000005.1"/>
</dbReference>
<protein>
    <recommendedName>
        <fullName evidence="3">DUF4829 domain-containing protein</fullName>
    </recommendedName>
</protein>
<accession>A0ABV5S3C5</accession>
<organism evidence="1 2">
    <name type="scientific">Nonomuraea helvata</name>
    <dbReference type="NCBI Taxonomy" id="37484"/>
    <lineage>
        <taxon>Bacteria</taxon>
        <taxon>Bacillati</taxon>
        <taxon>Actinomycetota</taxon>
        <taxon>Actinomycetes</taxon>
        <taxon>Streptosporangiales</taxon>
        <taxon>Streptosporangiaceae</taxon>
        <taxon>Nonomuraea</taxon>
    </lineage>
</organism>
<comment type="caution">
    <text evidence="1">The sequence shown here is derived from an EMBL/GenBank/DDBJ whole genome shotgun (WGS) entry which is preliminary data.</text>
</comment>
<reference evidence="1 2" key="1">
    <citation type="submission" date="2024-09" db="EMBL/GenBank/DDBJ databases">
        <authorList>
            <person name="Sun Q."/>
            <person name="Mori K."/>
        </authorList>
    </citation>
    <scope>NUCLEOTIDE SEQUENCE [LARGE SCALE GENOMIC DNA]</scope>
    <source>
        <strain evidence="1 2">JCM 3143</strain>
    </source>
</reference>
<gene>
    <name evidence="1" type="ORF">ACFFSA_21075</name>
</gene>